<dbReference type="PANTHER" id="PTHR13407:SF0">
    <property type="entry name" value="FI05221P"/>
    <property type="match status" value="1"/>
</dbReference>
<evidence type="ECO:0000256" key="4">
    <source>
        <dbReference type="ARBA" id="ARBA00022771"/>
    </source>
</evidence>
<dbReference type="OrthoDB" id="446635at2759"/>
<feature type="transmembrane region" description="Helical" evidence="9">
    <location>
        <begin position="314"/>
        <end position="333"/>
    </location>
</feature>
<dbReference type="Pfam" id="PF00097">
    <property type="entry name" value="zf-C3HC4"/>
    <property type="match status" value="1"/>
</dbReference>
<dbReference type="EnsemblMetazoa" id="XM_038200372.1">
    <property type="protein sequence ID" value="XP_038056300.1"/>
    <property type="gene ID" value="LOC119728222"/>
</dbReference>
<evidence type="ECO:0000256" key="9">
    <source>
        <dbReference type="SAM" id="Phobius"/>
    </source>
</evidence>
<dbReference type="InterPro" id="IPR040176">
    <property type="entry name" value="RNF121/RNF175"/>
</dbReference>
<sequence length="336" mass="39389">MAEQIYSKMENDVGKIPEINDINGVKPTIPLDLSKLSEKERWKIEHQRLHEKHKGHEAMHAEMILILIATLVVAQVLLVQWKTRHFKSYQIATLVGMWAIPVYFCVTLHWWRFLIIWTIFSLITAFISYRATRNPLPGSTPRLVYKWFYTIYKISYGLGVCGYTVIMCTFLNLNLLFLIKTDKSMDFGLVLLFYGLYYGVLGRDFAEICSEQMAARIGYYTKTGLPGRALEDNICAVCGQKIYIPDEDEEVAERVYELTCKHRFHEFCIRGWCIVGKRQICPYCKEKVDLKRMFKNPWERPHVMFGQLLDWIRYLVAWQPVIFLIVQGINYVLGLE</sequence>
<evidence type="ECO:0000259" key="10">
    <source>
        <dbReference type="PROSITE" id="PS50089"/>
    </source>
</evidence>
<feature type="transmembrane region" description="Helical" evidence="9">
    <location>
        <begin position="58"/>
        <end position="79"/>
    </location>
</feature>
<dbReference type="Gene3D" id="3.30.40.10">
    <property type="entry name" value="Zinc/RING finger domain, C3HC4 (zinc finger)"/>
    <property type="match status" value="1"/>
</dbReference>
<dbReference type="Proteomes" id="UP000887568">
    <property type="component" value="Unplaced"/>
</dbReference>
<evidence type="ECO:0000256" key="1">
    <source>
        <dbReference type="ARBA" id="ARBA00004141"/>
    </source>
</evidence>
<feature type="transmembrane region" description="Helical" evidence="9">
    <location>
        <begin position="150"/>
        <end position="175"/>
    </location>
</feature>
<dbReference type="AlphaFoldDB" id="A0A913ZYB4"/>
<dbReference type="GO" id="GO:0061630">
    <property type="term" value="F:ubiquitin protein ligase activity"/>
    <property type="evidence" value="ECO:0007669"/>
    <property type="project" value="TreeGrafter"/>
</dbReference>
<dbReference type="GeneID" id="119728222"/>
<reference evidence="11" key="1">
    <citation type="submission" date="2022-11" db="UniProtKB">
        <authorList>
            <consortium name="EnsemblMetazoa"/>
        </authorList>
    </citation>
    <scope>IDENTIFICATION</scope>
</reference>
<keyword evidence="2 9" id="KW-0812">Transmembrane</keyword>
<evidence type="ECO:0000256" key="6">
    <source>
        <dbReference type="ARBA" id="ARBA00022989"/>
    </source>
</evidence>
<organism evidence="11 12">
    <name type="scientific">Patiria miniata</name>
    <name type="common">Bat star</name>
    <name type="synonym">Asterina miniata</name>
    <dbReference type="NCBI Taxonomy" id="46514"/>
    <lineage>
        <taxon>Eukaryota</taxon>
        <taxon>Metazoa</taxon>
        <taxon>Echinodermata</taxon>
        <taxon>Eleutherozoa</taxon>
        <taxon>Asterozoa</taxon>
        <taxon>Asteroidea</taxon>
        <taxon>Valvatacea</taxon>
        <taxon>Valvatida</taxon>
        <taxon>Asterinidae</taxon>
        <taxon>Patiria</taxon>
    </lineage>
</organism>
<dbReference type="PANTHER" id="PTHR13407">
    <property type="entry name" value="RNF121 PROTEIN"/>
    <property type="match status" value="1"/>
</dbReference>
<evidence type="ECO:0000256" key="2">
    <source>
        <dbReference type="ARBA" id="ARBA00022692"/>
    </source>
</evidence>
<name>A0A913ZYB4_PATMI</name>
<dbReference type="InterPro" id="IPR001841">
    <property type="entry name" value="Znf_RING"/>
</dbReference>
<evidence type="ECO:0000256" key="3">
    <source>
        <dbReference type="ARBA" id="ARBA00022723"/>
    </source>
</evidence>
<evidence type="ECO:0000256" key="8">
    <source>
        <dbReference type="PROSITE-ProRule" id="PRU00175"/>
    </source>
</evidence>
<dbReference type="CDD" id="cd16475">
    <property type="entry name" value="RING-H2_RNF121-like"/>
    <property type="match status" value="1"/>
</dbReference>
<evidence type="ECO:0000256" key="5">
    <source>
        <dbReference type="ARBA" id="ARBA00022833"/>
    </source>
</evidence>
<dbReference type="GO" id="GO:0000139">
    <property type="term" value="C:Golgi membrane"/>
    <property type="evidence" value="ECO:0007669"/>
    <property type="project" value="TreeGrafter"/>
</dbReference>
<accession>A0A913ZYB4</accession>
<proteinExistence type="predicted"/>
<dbReference type="GO" id="GO:0005789">
    <property type="term" value="C:endoplasmic reticulum membrane"/>
    <property type="evidence" value="ECO:0007669"/>
    <property type="project" value="TreeGrafter"/>
</dbReference>
<protein>
    <recommendedName>
        <fullName evidence="10">RING-type domain-containing protein</fullName>
    </recommendedName>
</protein>
<dbReference type="InterPro" id="IPR013083">
    <property type="entry name" value="Znf_RING/FYVE/PHD"/>
</dbReference>
<evidence type="ECO:0000313" key="11">
    <source>
        <dbReference type="EnsemblMetazoa" id="XP_038056300.1"/>
    </source>
</evidence>
<dbReference type="RefSeq" id="XP_038056300.1">
    <property type="nucleotide sequence ID" value="XM_038200372.1"/>
</dbReference>
<feature type="transmembrane region" description="Helical" evidence="9">
    <location>
        <begin position="110"/>
        <end position="129"/>
    </location>
</feature>
<evidence type="ECO:0000256" key="7">
    <source>
        <dbReference type="ARBA" id="ARBA00023136"/>
    </source>
</evidence>
<dbReference type="InterPro" id="IPR018957">
    <property type="entry name" value="Znf_C3HC4_RING-type"/>
</dbReference>
<feature type="transmembrane region" description="Helical" evidence="9">
    <location>
        <begin position="187"/>
        <end position="206"/>
    </location>
</feature>
<keyword evidence="12" id="KW-1185">Reference proteome</keyword>
<dbReference type="OMA" id="ICADKIA"/>
<feature type="transmembrane region" description="Helical" evidence="9">
    <location>
        <begin position="86"/>
        <end position="104"/>
    </location>
</feature>
<keyword evidence="4 8" id="KW-0863">Zinc-finger</keyword>
<dbReference type="GO" id="GO:0008270">
    <property type="term" value="F:zinc ion binding"/>
    <property type="evidence" value="ECO:0007669"/>
    <property type="project" value="UniProtKB-KW"/>
</dbReference>
<dbReference type="PROSITE" id="PS50089">
    <property type="entry name" value="ZF_RING_2"/>
    <property type="match status" value="1"/>
</dbReference>
<keyword evidence="6 9" id="KW-1133">Transmembrane helix</keyword>
<dbReference type="GO" id="GO:0036503">
    <property type="term" value="P:ERAD pathway"/>
    <property type="evidence" value="ECO:0007669"/>
    <property type="project" value="TreeGrafter"/>
</dbReference>
<comment type="subcellular location">
    <subcellularLocation>
        <location evidence="1">Membrane</location>
        <topology evidence="1">Multi-pass membrane protein</topology>
    </subcellularLocation>
</comment>
<dbReference type="SMART" id="SM00184">
    <property type="entry name" value="RING"/>
    <property type="match status" value="1"/>
</dbReference>
<keyword evidence="7 9" id="KW-0472">Membrane</keyword>
<evidence type="ECO:0000313" key="12">
    <source>
        <dbReference type="Proteomes" id="UP000887568"/>
    </source>
</evidence>
<dbReference type="SUPFAM" id="SSF57850">
    <property type="entry name" value="RING/U-box"/>
    <property type="match status" value="1"/>
</dbReference>
<feature type="domain" description="RING-type" evidence="10">
    <location>
        <begin position="235"/>
        <end position="285"/>
    </location>
</feature>
<keyword evidence="5" id="KW-0862">Zinc</keyword>
<keyword evidence="3" id="KW-0479">Metal-binding</keyword>